<dbReference type="EMBL" id="KK784875">
    <property type="protein sequence ID" value="KDO82432.1"/>
    <property type="molecule type" value="Genomic_DNA"/>
</dbReference>
<evidence type="ECO:0000313" key="9">
    <source>
        <dbReference type="Proteomes" id="UP000027120"/>
    </source>
</evidence>
<keyword evidence="3" id="KW-0134">Cell wall</keyword>
<evidence type="ECO:0000313" key="8">
    <source>
        <dbReference type="EMBL" id="KDO82432.1"/>
    </source>
</evidence>
<reference evidence="8 9" key="1">
    <citation type="submission" date="2014-04" db="EMBL/GenBank/DDBJ databases">
        <authorList>
            <consortium name="International Citrus Genome Consortium"/>
            <person name="Gmitter F."/>
            <person name="Chen C."/>
            <person name="Farmerie W."/>
            <person name="Harkins T."/>
            <person name="Desany B."/>
            <person name="Mohiuddin M."/>
            <person name="Kodira C."/>
            <person name="Borodovsky M."/>
            <person name="Lomsadze A."/>
            <person name="Burns P."/>
            <person name="Jenkins J."/>
            <person name="Prochnik S."/>
            <person name="Shu S."/>
            <person name="Chapman J."/>
            <person name="Pitluck S."/>
            <person name="Schmutz J."/>
            <person name="Rokhsar D."/>
        </authorList>
    </citation>
    <scope>NUCLEOTIDE SEQUENCE</scope>
</reference>
<protein>
    <recommendedName>
        <fullName evidence="7">BURP domain-containing protein</fullName>
    </recommendedName>
</protein>
<organism evidence="8 9">
    <name type="scientific">Citrus sinensis</name>
    <name type="common">Sweet orange</name>
    <name type="synonym">Citrus aurantium var. sinensis</name>
    <dbReference type="NCBI Taxonomy" id="2711"/>
    <lineage>
        <taxon>Eukaryota</taxon>
        <taxon>Viridiplantae</taxon>
        <taxon>Streptophyta</taxon>
        <taxon>Embryophyta</taxon>
        <taxon>Tracheophyta</taxon>
        <taxon>Spermatophyta</taxon>
        <taxon>Magnoliopsida</taxon>
        <taxon>eudicotyledons</taxon>
        <taxon>Gunneridae</taxon>
        <taxon>Pentapetalae</taxon>
        <taxon>rosids</taxon>
        <taxon>malvids</taxon>
        <taxon>Sapindales</taxon>
        <taxon>Rutaceae</taxon>
        <taxon>Aurantioideae</taxon>
        <taxon>Citrus</taxon>
    </lineage>
</organism>
<evidence type="ECO:0000256" key="5">
    <source>
        <dbReference type="ARBA" id="ARBA00022729"/>
    </source>
</evidence>
<dbReference type="InterPro" id="IPR051897">
    <property type="entry name" value="PG-associated_BURP"/>
</dbReference>
<keyword evidence="4" id="KW-0052">Apoplast</keyword>
<accession>A0A067H3Y9</accession>
<dbReference type="AlphaFoldDB" id="A0A067H3Y9"/>
<dbReference type="GO" id="GO:0048046">
    <property type="term" value="C:apoplast"/>
    <property type="evidence" value="ECO:0007669"/>
    <property type="project" value="UniProtKB-SubCell"/>
</dbReference>
<evidence type="ECO:0000256" key="4">
    <source>
        <dbReference type="ARBA" id="ARBA00022523"/>
    </source>
</evidence>
<feature type="domain" description="BURP" evidence="7">
    <location>
        <begin position="426"/>
        <end position="640"/>
    </location>
</feature>
<evidence type="ECO:0000256" key="1">
    <source>
        <dbReference type="ARBA" id="ARBA00004191"/>
    </source>
</evidence>
<keyword evidence="5" id="KW-0732">Signal</keyword>
<name>A0A067H3Y9_CITSI</name>
<dbReference type="PROSITE" id="PS51277">
    <property type="entry name" value="BURP"/>
    <property type="match status" value="1"/>
</dbReference>
<dbReference type="PANTHER" id="PTHR31458:SF2">
    <property type="entry name" value="POLYGALACTURONASE 1 BETA-LIKE PROTEIN 2"/>
    <property type="match status" value="1"/>
</dbReference>
<evidence type="ECO:0000256" key="6">
    <source>
        <dbReference type="ARBA" id="ARBA00023180"/>
    </source>
</evidence>
<keyword evidence="3" id="KW-0964">Secreted</keyword>
<dbReference type="Proteomes" id="UP000027120">
    <property type="component" value="Unassembled WGS sequence"/>
</dbReference>
<dbReference type="eggNOG" id="ENOG502QT2V">
    <property type="taxonomic scope" value="Eukaryota"/>
</dbReference>
<dbReference type="PANTHER" id="PTHR31458">
    <property type="entry name" value="POLYGALACTURONASE 1 BETA-LIKE PROTEIN 2"/>
    <property type="match status" value="1"/>
</dbReference>
<proteinExistence type="predicted"/>
<sequence>MNAKPKPMESLLSLFSFFFVLLYSFLLLSVKVTLAGGANTSGDVLKGKENPFSPKAYLMRYWDKTVSKNSPKPQFLLSKASPLNAVETATYSKLAEQKTLSSVLPSFCSSAKLFCFPDLSPSLEKHGADANFAVYENKNFTNYGTAGLGGVNSFKNYSEDGNVEVDSFRRYSRDSAGHNDKFSAYASHSNVVDDSFNTYGTGATGGAGDFKSYNREVNVPNLRFTSYSDAGNGRAQTFSSYTENTNSGGESFSSYGKNGNGLPNEFMSYAKESNVIQSNFTSYGEAGNAANDTFKSYGSDGNVPEQNFKSYGDGGNSGIESFTSYNPQSNVGANNFKSYAKSSNTEKVNFANYQEDFNSVSHRFSGYGENADGQKIGFKVYGPDRSFKDYAKTGVTFASYSKNGSGSTSGSSVNKNNNKWVEPGKFFRESMLKTGTVMPMPDIRDKMPQRSFLPRAIVSKLPFSSSNVNVLKEIFHASENSSMESIIKDALSECERQPSKGETKRCIGSAEDMIDFATSVLGNSVTLRTTQNVQGSKQNIMIGSVKGINGGKVTQSVSCHQSLFPYLLYYCHSVPKVRVYEADLLDPKTKAKINHGVAICHIDTSAWSQTHGAFLALGSGPGRIEVCHWIFENDLTWTIVDRMV</sequence>
<dbReference type="Pfam" id="PF03181">
    <property type="entry name" value="BURP"/>
    <property type="match status" value="1"/>
</dbReference>
<gene>
    <name evidence="8" type="ORF">CISIN_1g044596mg</name>
</gene>
<comment type="subcellular location">
    <subcellularLocation>
        <location evidence="1">Secreted</location>
        <location evidence="1">Cell wall</location>
    </subcellularLocation>
    <subcellularLocation>
        <location evidence="2">Secreted</location>
        <location evidence="2">Extracellular space</location>
        <location evidence="2">Apoplast</location>
    </subcellularLocation>
</comment>
<dbReference type="InterPro" id="IPR004873">
    <property type="entry name" value="BURP_dom"/>
</dbReference>
<evidence type="ECO:0000256" key="2">
    <source>
        <dbReference type="ARBA" id="ARBA00004271"/>
    </source>
</evidence>
<keyword evidence="9" id="KW-1185">Reference proteome</keyword>
<dbReference type="STRING" id="2711.A0A067H3Y9"/>
<evidence type="ECO:0000256" key="3">
    <source>
        <dbReference type="ARBA" id="ARBA00022512"/>
    </source>
</evidence>
<keyword evidence="6" id="KW-0325">Glycoprotein</keyword>
<dbReference type="SMART" id="SM01045">
    <property type="entry name" value="BURP"/>
    <property type="match status" value="1"/>
</dbReference>
<dbReference type="PaxDb" id="2711-XP_006483847.1"/>
<evidence type="ECO:0000259" key="7">
    <source>
        <dbReference type="PROSITE" id="PS51277"/>
    </source>
</evidence>